<protein>
    <submittedName>
        <fullName evidence="1">Uncharacterized protein</fullName>
    </submittedName>
</protein>
<dbReference type="HOGENOM" id="CLU_2314903_0_0_4"/>
<reference evidence="2" key="1">
    <citation type="submission" date="2007-08" db="EMBL/GenBank/DDBJ databases">
        <title>Annotation of Burkholderia pseudomallei 1710a.</title>
        <authorList>
            <person name="Harkins D.M."/>
            <person name="DeShazer D."/>
            <person name="Woods D.E."/>
            <person name="Brinkac L.M."/>
            <person name="Brown K.A."/>
            <person name="Hung G.C."/>
            <person name="Tuanyok A."/>
            <person name="Zhang B."/>
            <person name="Nierman W.C."/>
        </authorList>
    </citation>
    <scope>NUCLEOTIDE SEQUENCE [LARGE SCALE GENOMIC DNA]</scope>
    <source>
        <strain evidence="2">1710a</strain>
    </source>
</reference>
<gene>
    <name evidence="1" type="ORF">BURPS1710A_0324</name>
</gene>
<name>A0A0E1W3C0_BURPE</name>
<proteinExistence type="predicted"/>
<accession>A0A0E1W3C0</accession>
<dbReference type="RefSeq" id="WP_004525798.1">
    <property type="nucleotide sequence ID" value="NZ_CM000832.1"/>
</dbReference>
<organism evidence="1 2">
    <name type="scientific">Burkholderia pseudomallei 1710a</name>
    <dbReference type="NCBI Taxonomy" id="320371"/>
    <lineage>
        <taxon>Bacteria</taxon>
        <taxon>Pseudomonadati</taxon>
        <taxon>Pseudomonadota</taxon>
        <taxon>Betaproteobacteria</taxon>
        <taxon>Burkholderiales</taxon>
        <taxon>Burkholderiaceae</taxon>
        <taxon>Burkholderia</taxon>
        <taxon>pseudomallei group</taxon>
    </lineage>
</organism>
<evidence type="ECO:0000313" key="2">
    <source>
        <dbReference type="Proteomes" id="UP000001812"/>
    </source>
</evidence>
<dbReference type="EMBL" id="CM000832">
    <property type="protein sequence ID" value="EET06899.1"/>
    <property type="molecule type" value="Genomic_DNA"/>
</dbReference>
<evidence type="ECO:0000313" key="1">
    <source>
        <dbReference type="EMBL" id="EET06899.1"/>
    </source>
</evidence>
<reference evidence="1 2" key="2">
    <citation type="submission" date="2009-05" db="EMBL/GenBank/DDBJ databases">
        <authorList>
            <person name="Harkins D.M."/>
            <person name="DeShazer D."/>
            <person name="Woods D.E."/>
            <person name="Brinkac L.M."/>
            <person name="Brown K.A."/>
            <person name="Hung G.C."/>
            <person name="Tuanyok A."/>
            <person name="Zhang B."/>
            <person name="Nierman W.C."/>
        </authorList>
    </citation>
    <scope>NUCLEOTIDE SEQUENCE [LARGE SCALE GENOMIC DNA]</scope>
    <source>
        <strain evidence="1 2">1710a</strain>
    </source>
</reference>
<dbReference type="Proteomes" id="UP000001812">
    <property type="component" value="Chromosome I"/>
</dbReference>
<sequence>MTRSSRTRASDVAATRSASLRAVDPISARRFLVSRTAVDSLRRARDSYSNRRGFGVQSKIHSQAVDNLGINHRSNCAPPKLFFTAGGNSLSVQKVARSTGR</sequence>
<dbReference type="AlphaFoldDB" id="A0A0E1W3C0"/>